<gene>
    <name evidence="2" type="ORF">CXK94_12450</name>
</gene>
<dbReference type="RefSeq" id="WP_037042610.1">
    <property type="nucleotide sequence ID" value="NZ_JAMOHU010000002.1"/>
</dbReference>
<proteinExistence type="predicted"/>
<accession>A0A2N8T3P6</accession>
<dbReference type="Pfam" id="PF08308">
    <property type="entry name" value="PEGA"/>
    <property type="match status" value="1"/>
</dbReference>
<protein>
    <submittedName>
        <fullName evidence="2">PEGA domain-containing protein</fullName>
    </submittedName>
</protein>
<dbReference type="EMBL" id="POUT01000006">
    <property type="protein sequence ID" value="PNG09336.1"/>
    <property type="molecule type" value="Genomic_DNA"/>
</dbReference>
<comment type="caution">
    <text evidence="2">The sequence shown here is derived from an EMBL/GenBank/DDBJ whole genome shotgun (WGS) entry which is preliminary data.</text>
</comment>
<evidence type="ECO:0000259" key="1">
    <source>
        <dbReference type="Pfam" id="PF08308"/>
    </source>
</evidence>
<dbReference type="AlphaFoldDB" id="A0A2N8T3P6"/>
<dbReference type="Proteomes" id="UP000236023">
    <property type="component" value="Unassembled WGS sequence"/>
</dbReference>
<evidence type="ECO:0000313" key="3">
    <source>
        <dbReference type="Proteomes" id="UP000236023"/>
    </source>
</evidence>
<sequence length="382" mass="41779">MEADVSICSKPGGSRRARSVMAGSGAVGALMLTLLVGSSYSQADGEPKAPQLAKLSTPVPVTTPTVADASDGSPRAEQLAAKIAELDALLLDKQKLEDALRIEKSAQAAARLQLENSKKLIRMEVDDFLGQGADRKRLNELLDEHARTTEAEATVSGRVDAIEKDLGSQHLKFSLAARDVERLKAQLAAEIRERNSKKIQAIARKLDKTIRFEQSVSFRCSASKSLADCLAEHRNDGQMSQWVLENYQRVLAEDLKDQVADLALDTGWYRYRTRSDFAQASMSLDGTVNAQVSIEATVSAKKMMPCAILDVPYEQCDSKTYSLIVRSNKYGDQVRINDQEHGATPVSLVLDSGVYDIQVTSGGITQKRTLSLKGDQVLNFKF</sequence>
<name>A0A2N8T3P6_STUST</name>
<organism evidence="2 3">
    <name type="scientific">Stutzerimonas stutzeri</name>
    <name type="common">Pseudomonas stutzeri</name>
    <dbReference type="NCBI Taxonomy" id="316"/>
    <lineage>
        <taxon>Bacteria</taxon>
        <taxon>Pseudomonadati</taxon>
        <taxon>Pseudomonadota</taxon>
        <taxon>Gammaproteobacteria</taxon>
        <taxon>Pseudomonadales</taxon>
        <taxon>Pseudomonadaceae</taxon>
        <taxon>Stutzerimonas</taxon>
    </lineage>
</organism>
<reference evidence="2 3" key="1">
    <citation type="submission" date="2018-01" db="EMBL/GenBank/DDBJ databases">
        <title>Denitrification phenotypes of diverse strains of Pseudomonas stutzeri.</title>
        <authorList>
            <person name="Milligan D.A."/>
            <person name="Bergaust L."/>
            <person name="Bakken L.R."/>
            <person name="Frostegard A."/>
        </authorList>
    </citation>
    <scope>NUCLEOTIDE SEQUENCE [LARGE SCALE GENOMIC DNA]</scope>
    <source>
        <strain evidence="2 3">24a75</strain>
    </source>
</reference>
<evidence type="ECO:0000313" key="2">
    <source>
        <dbReference type="EMBL" id="PNG09336.1"/>
    </source>
</evidence>
<feature type="domain" description="PEGA" evidence="1">
    <location>
        <begin position="321"/>
        <end position="380"/>
    </location>
</feature>
<dbReference type="InterPro" id="IPR013229">
    <property type="entry name" value="PEGA"/>
</dbReference>